<proteinExistence type="inferred from homology"/>
<dbReference type="SMART" id="SM00089">
    <property type="entry name" value="PKD"/>
    <property type="match status" value="1"/>
</dbReference>
<keyword evidence="9" id="KW-1185">Reference proteome</keyword>
<dbReference type="Gene3D" id="2.60.40.10">
    <property type="entry name" value="Immunoglobulins"/>
    <property type="match status" value="1"/>
</dbReference>
<dbReference type="InterPro" id="IPR045219">
    <property type="entry name" value="PKAT"/>
</dbReference>
<dbReference type="PANTHER" id="PTHR11861">
    <property type="entry name" value="MELANOCYTE PROTEIN PMEL 17-RELATED"/>
    <property type="match status" value="1"/>
</dbReference>
<dbReference type="Pfam" id="PF00801">
    <property type="entry name" value="PKD"/>
    <property type="match status" value="1"/>
</dbReference>
<dbReference type="Proteomes" id="UP000314982">
    <property type="component" value="Unassembled WGS sequence"/>
</dbReference>
<dbReference type="InterPro" id="IPR059017">
    <property type="entry name" value="PMEL_NMB_N"/>
</dbReference>
<dbReference type="AlphaFoldDB" id="A0A4W5LIE9"/>
<dbReference type="FunFam" id="2.60.40.10:FF:001512">
    <property type="entry name" value="Premelanosome protein a"/>
    <property type="match status" value="1"/>
</dbReference>
<evidence type="ECO:0000256" key="6">
    <source>
        <dbReference type="SAM" id="SignalP"/>
    </source>
</evidence>
<dbReference type="InterPro" id="IPR046846">
    <property type="entry name" value="PKAT_KLD"/>
</dbReference>
<accession>A0A4W5LIE9</accession>
<organism evidence="8 9">
    <name type="scientific">Hucho hucho</name>
    <name type="common">huchen</name>
    <dbReference type="NCBI Taxonomy" id="62062"/>
    <lineage>
        <taxon>Eukaryota</taxon>
        <taxon>Metazoa</taxon>
        <taxon>Chordata</taxon>
        <taxon>Craniata</taxon>
        <taxon>Vertebrata</taxon>
        <taxon>Euteleostomi</taxon>
        <taxon>Actinopterygii</taxon>
        <taxon>Neopterygii</taxon>
        <taxon>Teleostei</taxon>
        <taxon>Protacanthopterygii</taxon>
        <taxon>Salmoniformes</taxon>
        <taxon>Salmonidae</taxon>
        <taxon>Salmoninae</taxon>
        <taxon>Hucho</taxon>
    </lineage>
</organism>
<reference evidence="8" key="2">
    <citation type="submission" date="2025-08" db="UniProtKB">
        <authorList>
            <consortium name="Ensembl"/>
        </authorList>
    </citation>
    <scope>IDENTIFICATION</scope>
</reference>
<feature type="domain" description="PKD" evidence="7">
    <location>
        <begin position="245"/>
        <end position="279"/>
    </location>
</feature>
<sequence>MKTVLIVLVLALLSAALGAKPKTRFSHYRSWNAGMYPVWKDGDSRYRDCWTGGEVTFDVKNDAPTLTGAKATFNIDLQFPSNQTVLPDGQVVWARNCTVNGTQYRQGQAVYPDQVSGPSGEYRGVFPDGTPFTGTTDRKPHYVFVWKTWGRYWQVADGTSSSLTIGTDNVPLGSYNMEVVIYHCRGKDKFIPLGYASTTFSITDQIPFAVSLTQINDVNEADQSFIQNRAIAFSISLHDPSQYLSASDVTFNWDFGDNSGTLISREHQVTHTYLTTGTYRPQVVLMASIPNGCDTPADPTAASPTVMPMDPSGAPAVVVVVSTPRAAPADIALDVPASDAAPAEAADTAAADADATDTDAAAATAEDPAAAETAVEAGATAEDAAPDVSTAEAEPTADNAAAEGVEVVSSAADDPVVIPATEDPAAVPAVEADGTAEDTAAAAIEDPAAVPAVEGATAAPVAPATEEAAAVDADAAAAAETAVVEATAADVPAIDAAASVAPVAEGEEATVDLVATVLPEVPAVATVTPVEEAAVVADAEVVAEVAAAAEVAQAETVAPAANVIVPAATEAAAVVEVVPAEPTLEAEAELEAELEAEVVETVIEVAADATAAPAAVTAPVESEVAAEAEIEADTETQVTLVVAKRQAPELTAANNCMIYRYGSFSTAVDVVQGIESVEITQVANVVSLATEVVQNAVDLTITCQGSLPNEVCTIISDADCITPVETICNNVTLSPDCQMILRQFFNDSGVFCINVSLTNDVSLAVASAKVSVTVGSNSSPAGTVAVVLGVMVLVCVVGAIALTYKRFNQYRPLREDSTGGSMGSSGNTSVPMLLWNLLSRQSPGERSPLLQGRVV</sequence>
<dbReference type="InterPro" id="IPR022409">
    <property type="entry name" value="PKD/Chitinase_dom"/>
</dbReference>
<keyword evidence="5" id="KW-0472">Membrane</keyword>
<dbReference type="InterPro" id="IPR013783">
    <property type="entry name" value="Ig-like_fold"/>
</dbReference>
<evidence type="ECO:0000256" key="1">
    <source>
        <dbReference type="ARBA" id="ARBA00022729"/>
    </source>
</evidence>
<evidence type="ECO:0000256" key="2">
    <source>
        <dbReference type="ARBA" id="ARBA00023180"/>
    </source>
</evidence>
<evidence type="ECO:0000256" key="3">
    <source>
        <dbReference type="ARBA" id="ARBA00025776"/>
    </source>
</evidence>
<protein>
    <submittedName>
        <fullName evidence="8">Premelanosome protein a</fullName>
    </submittedName>
</protein>
<keyword evidence="5" id="KW-0812">Transmembrane</keyword>
<dbReference type="STRING" id="62062.ENSHHUP00000025195"/>
<dbReference type="Pfam" id="PF26141">
    <property type="entry name" value="PMEL_NMB_N"/>
    <property type="match status" value="1"/>
</dbReference>
<dbReference type="InterPro" id="IPR035986">
    <property type="entry name" value="PKD_dom_sf"/>
</dbReference>
<keyword evidence="5" id="KW-1133">Transmembrane helix</keyword>
<dbReference type="Pfam" id="PF20433">
    <property type="entry name" value="PKAT_KLD"/>
    <property type="match status" value="1"/>
</dbReference>
<dbReference type="GeneTree" id="ENSGT00950000183188"/>
<reference evidence="9" key="1">
    <citation type="submission" date="2018-06" db="EMBL/GenBank/DDBJ databases">
        <title>Genome assembly of Danube salmon.</title>
        <authorList>
            <person name="Macqueen D.J."/>
            <person name="Gundappa M.K."/>
        </authorList>
    </citation>
    <scope>NUCLEOTIDE SEQUENCE [LARGE SCALE GENOMIC DNA]</scope>
</reference>
<evidence type="ECO:0000313" key="8">
    <source>
        <dbReference type="Ensembl" id="ENSHHUP00000025195.1"/>
    </source>
</evidence>
<feature type="chain" id="PRO_5021305401" evidence="6">
    <location>
        <begin position="19"/>
        <end position="855"/>
    </location>
</feature>
<dbReference type="SUPFAM" id="SSF49299">
    <property type="entry name" value="PKD domain"/>
    <property type="match status" value="1"/>
</dbReference>
<evidence type="ECO:0000313" key="9">
    <source>
        <dbReference type="Proteomes" id="UP000314982"/>
    </source>
</evidence>
<dbReference type="GO" id="GO:0032438">
    <property type="term" value="P:melanosome organization"/>
    <property type="evidence" value="ECO:0007669"/>
    <property type="project" value="TreeGrafter"/>
</dbReference>
<name>A0A4W5LIE9_9TELE</name>
<comment type="similarity">
    <text evidence="3">Belongs to the PMEL/NMB family.</text>
</comment>
<evidence type="ECO:0000256" key="5">
    <source>
        <dbReference type="SAM" id="Phobius"/>
    </source>
</evidence>
<evidence type="ECO:0000259" key="7">
    <source>
        <dbReference type="PROSITE" id="PS50093"/>
    </source>
</evidence>
<dbReference type="Ensembl" id="ENSHHUT00000026177.1">
    <property type="protein sequence ID" value="ENSHHUP00000025195.1"/>
    <property type="gene ID" value="ENSHHUG00000015891.1"/>
</dbReference>
<dbReference type="GO" id="GO:0042470">
    <property type="term" value="C:melanosome"/>
    <property type="evidence" value="ECO:0007669"/>
    <property type="project" value="TreeGrafter"/>
</dbReference>
<dbReference type="PANTHER" id="PTHR11861:SF1">
    <property type="entry name" value="MELANOCYTE PROTEIN PMEL"/>
    <property type="match status" value="1"/>
</dbReference>
<dbReference type="PROSITE" id="PS50093">
    <property type="entry name" value="PKD"/>
    <property type="match status" value="1"/>
</dbReference>
<feature type="transmembrane region" description="Helical" evidence="5">
    <location>
        <begin position="781"/>
        <end position="804"/>
    </location>
</feature>
<keyword evidence="1 6" id="KW-0732">Signal</keyword>
<dbReference type="CDD" id="cd00146">
    <property type="entry name" value="PKD"/>
    <property type="match status" value="1"/>
</dbReference>
<dbReference type="GO" id="GO:0005886">
    <property type="term" value="C:plasma membrane"/>
    <property type="evidence" value="ECO:0007669"/>
    <property type="project" value="TreeGrafter"/>
</dbReference>
<evidence type="ECO:0000256" key="4">
    <source>
        <dbReference type="SAM" id="MobiDB-lite"/>
    </source>
</evidence>
<feature type="signal peptide" evidence="6">
    <location>
        <begin position="1"/>
        <end position="18"/>
    </location>
</feature>
<keyword evidence="2" id="KW-0325">Glycoprotein</keyword>
<feature type="region of interest" description="Disordered" evidence="4">
    <location>
        <begin position="343"/>
        <end position="399"/>
    </location>
</feature>
<reference evidence="8" key="3">
    <citation type="submission" date="2025-09" db="UniProtKB">
        <authorList>
            <consortium name="Ensembl"/>
        </authorList>
    </citation>
    <scope>IDENTIFICATION</scope>
</reference>
<dbReference type="InterPro" id="IPR000601">
    <property type="entry name" value="PKD_dom"/>
</dbReference>